<keyword evidence="1" id="KW-0285">Flavoprotein</keyword>
<comment type="caution">
    <text evidence="5">The sequence shown here is derived from an EMBL/GenBank/DDBJ whole genome shotgun (WGS) entry which is preliminary data.</text>
</comment>
<feature type="region of interest" description="Disordered" evidence="3">
    <location>
        <begin position="293"/>
        <end position="315"/>
    </location>
</feature>
<feature type="compositionally biased region" description="Polar residues" evidence="3">
    <location>
        <begin position="293"/>
        <end position="309"/>
    </location>
</feature>
<dbReference type="Gene3D" id="3.40.462.20">
    <property type="match status" value="1"/>
</dbReference>
<name>A0ABD1N7R8_9FABA</name>
<evidence type="ECO:0000256" key="2">
    <source>
        <dbReference type="ARBA" id="ARBA00022827"/>
    </source>
</evidence>
<dbReference type="Pfam" id="PF08031">
    <property type="entry name" value="BBE"/>
    <property type="match status" value="1"/>
</dbReference>
<protein>
    <recommendedName>
        <fullName evidence="4">Berberine/berberine-like domain-containing protein</fullName>
    </recommendedName>
</protein>
<dbReference type="Proteomes" id="UP001603857">
    <property type="component" value="Unassembled WGS sequence"/>
</dbReference>
<proteinExistence type="predicted"/>
<evidence type="ECO:0000256" key="1">
    <source>
        <dbReference type="ARBA" id="ARBA00022630"/>
    </source>
</evidence>
<organism evidence="5 6">
    <name type="scientific">Flemingia macrophylla</name>
    <dbReference type="NCBI Taxonomy" id="520843"/>
    <lineage>
        <taxon>Eukaryota</taxon>
        <taxon>Viridiplantae</taxon>
        <taxon>Streptophyta</taxon>
        <taxon>Embryophyta</taxon>
        <taxon>Tracheophyta</taxon>
        <taxon>Spermatophyta</taxon>
        <taxon>Magnoliopsida</taxon>
        <taxon>eudicotyledons</taxon>
        <taxon>Gunneridae</taxon>
        <taxon>Pentapetalae</taxon>
        <taxon>rosids</taxon>
        <taxon>fabids</taxon>
        <taxon>Fabales</taxon>
        <taxon>Fabaceae</taxon>
        <taxon>Papilionoideae</taxon>
        <taxon>50 kb inversion clade</taxon>
        <taxon>NPAAA clade</taxon>
        <taxon>indigoferoid/millettioid clade</taxon>
        <taxon>Phaseoleae</taxon>
        <taxon>Flemingia</taxon>
    </lineage>
</organism>
<dbReference type="AlphaFoldDB" id="A0ABD1N7R8"/>
<gene>
    <name evidence="5" type="ORF">Fmac_005236</name>
</gene>
<dbReference type="PANTHER" id="PTHR32448">
    <property type="entry name" value="OS08G0158400 PROTEIN"/>
    <property type="match status" value="1"/>
</dbReference>
<sequence>MRVKFELVNGTVVVSFDGEFLGQISRLLSLVSESFPELGLKESDCTEMPWINSTLSWLGLPIGTPIEALLPNGKESALASMYSKGKSDYVKTPIPKEALNSIWTMMGYIKRDLWMQWNLYGGVMEEILPNATAFPHRAGNLFMIQYFVFWTEDGNEATDFHFDVVRSFYEFMAPYVSSSPREAYLNYRDIDVGAKHPSTSKDLDVARTYGSKFFKENFDRLVDVKTKVDPDNFFTYEQKPFAKTVVWRFSPVFGHSNTNKASMLEPSPGHPQQILAYSEANSYEEINFPSENMLNTEASSDPGAQNSQGKHQKFPRKISYSRAIHQVRHAEISIPKLSLEKLYKHILTSGVVPNP</sequence>
<feature type="domain" description="Berberine/berberine-like" evidence="4">
    <location>
        <begin position="183"/>
        <end position="238"/>
    </location>
</feature>
<evidence type="ECO:0000313" key="6">
    <source>
        <dbReference type="Proteomes" id="UP001603857"/>
    </source>
</evidence>
<dbReference type="InterPro" id="IPR012951">
    <property type="entry name" value="BBE"/>
</dbReference>
<keyword evidence="6" id="KW-1185">Reference proteome</keyword>
<dbReference type="EMBL" id="JBGMDY010000002">
    <property type="protein sequence ID" value="KAL2343951.1"/>
    <property type="molecule type" value="Genomic_DNA"/>
</dbReference>
<evidence type="ECO:0000313" key="5">
    <source>
        <dbReference type="EMBL" id="KAL2343951.1"/>
    </source>
</evidence>
<reference evidence="5 6" key="1">
    <citation type="submission" date="2024-08" db="EMBL/GenBank/DDBJ databases">
        <title>Insights into the chromosomal genome structure of Flemingia macrophylla.</title>
        <authorList>
            <person name="Ding Y."/>
            <person name="Zhao Y."/>
            <person name="Bi W."/>
            <person name="Wu M."/>
            <person name="Zhao G."/>
            <person name="Gong Y."/>
            <person name="Li W."/>
            <person name="Zhang P."/>
        </authorList>
    </citation>
    <scope>NUCLEOTIDE SEQUENCE [LARGE SCALE GENOMIC DNA]</scope>
    <source>
        <strain evidence="5">DYQJB</strain>
        <tissue evidence="5">Leaf</tissue>
    </source>
</reference>
<evidence type="ECO:0000259" key="4">
    <source>
        <dbReference type="Pfam" id="PF08031"/>
    </source>
</evidence>
<accession>A0ABD1N7R8</accession>
<evidence type="ECO:0000256" key="3">
    <source>
        <dbReference type="SAM" id="MobiDB-lite"/>
    </source>
</evidence>
<keyword evidence="2" id="KW-0274">FAD</keyword>